<comment type="similarity">
    <text evidence="2">Belongs to the SNTX/VTX toxin family.</text>
</comment>
<evidence type="ECO:0000313" key="10">
    <source>
        <dbReference type="Proteomes" id="UP000694568"/>
    </source>
</evidence>
<evidence type="ECO:0000256" key="7">
    <source>
        <dbReference type="SAM" id="MobiDB-lite"/>
    </source>
</evidence>
<keyword evidence="10" id="KW-1185">Reference proteome</keyword>
<dbReference type="OrthoDB" id="8954335at2759"/>
<evidence type="ECO:0000313" key="9">
    <source>
        <dbReference type="Ensembl" id="ENSSLUP00000025478.1"/>
    </source>
</evidence>
<keyword evidence="6" id="KW-0204">Cytolysis</keyword>
<dbReference type="InterPro" id="IPR040581">
    <property type="entry name" value="Thioredoxin_11"/>
</dbReference>
<dbReference type="PROSITE" id="PS50188">
    <property type="entry name" value="B302_SPRY"/>
    <property type="match status" value="1"/>
</dbReference>
<dbReference type="SMART" id="SM00589">
    <property type="entry name" value="PRY"/>
    <property type="match status" value="1"/>
</dbReference>
<dbReference type="InterPro" id="IPR013320">
    <property type="entry name" value="ConA-like_dom_sf"/>
</dbReference>
<dbReference type="GeneID" id="116054408"/>
<dbReference type="InterPro" id="IPR048997">
    <property type="entry name" value="Stonustoxin-like_helical"/>
</dbReference>
<dbReference type="InterPro" id="IPR056072">
    <property type="entry name" value="SNTX_MACPF/CDC-like_dom"/>
</dbReference>
<dbReference type="PANTHER" id="PTHR31594">
    <property type="entry name" value="AIG1-TYPE G DOMAIN-CONTAINING PROTEIN"/>
    <property type="match status" value="1"/>
</dbReference>
<dbReference type="Gene3D" id="2.60.120.920">
    <property type="match status" value="1"/>
</dbReference>
<dbReference type="Proteomes" id="UP000694568">
    <property type="component" value="Unplaced"/>
</dbReference>
<reference evidence="9" key="1">
    <citation type="submission" date="2025-08" db="UniProtKB">
        <authorList>
            <consortium name="Ensembl"/>
        </authorList>
    </citation>
    <scope>IDENTIFICATION</scope>
</reference>
<accession>A0A8C9YL51</accession>
<evidence type="ECO:0000256" key="3">
    <source>
        <dbReference type="ARBA" id="ARBA00022525"/>
    </source>
</evidence>
<dbReference type="GeneTree" id="ENSGT00390000014380"/>
<proteinExistence type="inferred from homology"/>
<organism evidence="9 10">
    <name type="scientific">Sander lucioperca</name>
    <name type="common">Pike-perch</name>
    <name type="synonym">Perca lucioperca</name>
    <dbReference type="NCBI Taxonomy" id="283035"/>
    <lineage>
        <taxon>Eukaryota</taxon>
        <taxon>Metazoa</taxon>
        <taxon>Chordata</taxon>
        <taxon>Craniata</taxon>
        <taxon>Vertebrata</taxon>
        <taxon>Euteleostomi</taxon>
        <taxon>Actinopterygii</taxon>
        <taxon>Neopterygii</taxon>
        <taxon>Teleostei</taxon>
        <taxon>Neoteleostei</taxon>
        <taxon>Acanthomorphata</taxon>
        <taxon>Eupercaria</taxon>
        <taxon>Perciformes</taxon>
        <taxon>Percoidei</taxon>
        <taxon>Percidae</taxon>
        <taxon>Luciopercinae</taxon>
        <taxon>Sander</taxon>
    </lineage>
</organism>
<dbReference type="GO" id="GO:0090729">
    <property type="term" value="F:toxin activity"/>
    <property type="evidence" value="ECO:0007669"/>
    <property type="project" value="UniProtKB-KW"/>
</dbReference>
<dbReference type="Pfam" id="PF00622">
    <property type="entry name" value="SPRY"/>
    <property type="match status" value="1"/>
</dbReference>
<evidence type="ECO:0000256" key="4">
    <source>
        <dbReference type="ARBA" id="ARBA00022656"/>
    </source>
</evidence>
<dbReference type="SMART" id="SM00449">
    <property type="entry name" value="SPRY"/>
    <property type="match status" value="1"/>
</dbReference>
<evidence type="ECO:0000256" key="5">
    <source>
        <dbReference type="ARBA" id="ARBA00022735"/>
    </source>
</evidence>
<dbReference type="Pfam" id="PF24674">
    <property type="entry name" value="MACPF_SNTX"/>
    <property type="match status" value="1"/>
</dbReference>
<dbReference type="GO" id="GO:0005576">
    <property type="term" value="C:extracellular region"/>
    <property type="evidence" value="ECO:0007669"/>
    <property type="project" value="UniProtKB-SubCell"/>
</dbReference>
<dbReference type="AlphaFoldDB" id="A0A8C9YL51"/>
<evidence type="ECO:0000256" key="1">
    <source>
        <dbReference type="ARBA" id="ARBA00004613"/>
    </source>
</evidence>
<reference evidence="9" key="2">
    <citation type="submission" date="2025-09" db="UniProtKB">
        <authorList>
            <consortium name="Ensembl"/>
        </authorList>
    </citation>
    <scope>IDENTIFICATION</scope>
</reference>
<keyword evidence="3" id="KW-0964">Secreted</keyword>
<feature type="domain" description="B30.2/SPRY" evidence="8">
    <location>
        <begin position="505"/>
        <end position="706"/>
    </location>
</feature>
<dbReference type="KEGG" id="sluc:116054408"/>
<dbReference type="CDD" id="cd16040">
    <property type="entry name" value="SPRY_PRY_SNTX"/>
    <property type="match status" value="1"/>
</dbReference>
<evidence type="ECO:0000256" key="6">
    <source>
        <dbReference type="ARBA" id="ARBA00022852"/>
    </source>
</evidence>
<dbReference type="InterPro" id="IPR003877">
    <property type="entry name" value="SPRY_dom"/>
</dbReference>
<dbReference type="Pfam" id="PF18078">
    <property type="entry name" value="Thioredoxin_11"/>
    <property type="match status" value="1"/>
</dbReference>
<dbReference type="Pfam" id="PF13765">
    <property type="entry name" value="PRY"/>
    <property type="match status" value="1"/>
</dbReference>
<dbReference type="GO" id="GO:0031640">
    <property type="term" value="P:killing of cells of another organism"/>
    <property type="evidence" value="ECO:0007669"/>
    <property type="project" value="UniProtKB-KW"/>
</dbReference>
<dbReference type="RefSeq" id="XP_031161809.1">
    <property type="nucleotide sequence ID" value="XM_031305949.2"/>
</dbReference>
<dbReference type="InterPro" id="IPR006574">
    <property type="entry name" value="PRY"/>
</dbReference>
<dbReference type="InterPro" id="IPR001870">
    <property type="entry name" value="B30.2/SPRY"/>
</dbReference>
<dbReference type="InterPro" id="IPR043136">
    <property type="entry name" value="B30.2/SPRY_sf"/>
</dbReference>
<sequence>MASDNKTVAALGRPFTLGMLYDARRDELIAGSTLWDDTTLQGKITEISQRTSAFEISTSDATESKCTLLDVEASVKASFLCRMIEVGGSANYLNDKKKFHNQSRVTCQYKATTNFKQLMIKQLTMQTQQMDAIKNSSATHVVTGILYGANAFFVFDSEKLEANSVQEIQGRMRAAITMIPYLEFKKIKAKGELKLNDKEKDLTKKLSCKFHGDLILESNPSTFEDAVKTYEQLPHLLGEKGENAVPVKVWLMPLKNLDPEAADLTTEINNGLVQTVQDNLEGLREIEMRCNDSLEDKVVTHFPLIKEELSTLQTLCGNYASNFQQALATKLLSIRKCEEDESSLNQLFEERDKSPFSQEKLTKWLDRKEREINVIRSCVDNMEGTKIVQNQSELDREVLAPGVDNALCFVFTSVERGDTDLDVMADHLGVQKLGSTTEEPWYYSDEVLNNMREKTKAFHNVAKAQKNNSQFYFLIATIANKNYTGATIYHYKNGILVSEDVSNLELPPVETITDRRDLILYACDLNLDPNTINGSLTLSEGNKKARSGAKQSYPDHPERFATHPQVLCKESLSGRHYWEVEWSQSSLQSVYVAVAYSKIARKSHHLNGMFGYNAVSWTLGQKSSVPSRVIRAFHNGKIVKQFFFPSDGCRIVGVYLDWPAGTLSFYNVSSNTLRHLYTFHTTFTEPVYPGFWVFYKSNYVHLRPVE</sequence>
<dbReference type="InterPro" id="IPR003879">
    <property type="entry name" value="Butyrophylin_SPRY"/>
</dbReference>
<comment type="subcellular location">
    <subcellularLocation>
        <location evidence="1">Secreted</location>
    </subcellularLocation>
</comment>
<feature type="region of interest" description="Disordered" evidence="7">
    <location>
        <begin position="536"/>
        <end position="558"/>
    </location>
</feature>
<evidence type="ECO:0000256" key="2">
    <source>
        <dbReference type="ARBA" id="ARBA00006480"/>
    </source>
</evidence>
<keyword evidence="5" id="KW-0354">Hemolysis</keyword>
<dbReference type="PRINTS" id="PR01407">
    <property type="entry name" value="BUTYPHLNCDUF"/>
</dbReference>
<dbReference type="Pfam" id="PF21109">
    <property type="entry name" value="Stonustoxin_helical"/>
    <property type="match status" value="1"/>
</dbReference>
<dbReference type="PANTHER" id="PTHR31594:SF16">
    <property type="entry name" value="SI:CH211-281L24.3"/>
    <property type="match status" value="1"/>
</dbReference>
<dbReference type="Ensembl" id="ENSSLUT00000026301.1">
    <property type="protein sequence ID" value="ENSSLUP00000025478.1"/>
    <property type="gene ID" value="ENSSLUG00000011585.1"/>
</dbReference>
<protein>
    <submittedName>
        <fullName evidence="9">Stonustoxin subunit beta-like</fullName>
    </submittedName>
</protein>
<dbReference type="InterPro" id="IPR052090">
    <property type="entry name" value="Cytolytic_pore-forming_toxin"/>
</dbReference>
<keyword evidence="4" id="KW-0800">Toxin</keyword>
<dbReference type="SUPFAM" id="SSF49899">
    <property type="entry name" value="Concanavalin A-like lectins/glucanases"/>
    <property type="match status" value="1"/>
</dbReference>
<evidence type="ECO:0000259" key="8">
    <source>
        <dbReference type="PROSITE" id="PS50188"/>
    </source>
</evidence>
<name>A0A8C9YL51_SANLU</name>
<gene>
    <name evidence="9" type="primary">LOC116054408</name>
</gene>